<comment type="caution">
    <text evidence="2">The sequence shown here is derived from an EMBL/GenBank/DDBJ whole genome shotgun (WGS) entry which is preliminary data.</text>
</comment>
<gene>
    <name evidence="2" type="ORF">B0T25DRAFT_569868</name>
</gene>
<reference evidence="2" key="1">
    <citation type="journal article" date="2023" name="Mol. Phylogenet. Evol.">
        <title>Genome-scale phylogeny and comparative genomics of the fungal order Sordariales.</title>
        <authorList>
            <person name="Hensen N."/>
            <person name="Bonometti L."/>
            <person name="Westerberg I."/>
            <person name="Brannstrom I.O."/>
            <person name="Guillou S."/>
            <person name="Cros-Aarteil S."/>
            <person name="Calhoun S."/>
            <person name="Haridas S."/>
            <person name="Kuo A."/>
            <person name="Mondo S."/>
            <person name="Pangilinan J."/>
            <person name="Riley R."/>
            <person name="LaButti K."/>
            <person name="Andreopoulos B."/>
            <person name="Lipzen A."/>
            <person name="Chen C."/>
            <person name="Yan M."/>
            <person name="Daum C."/>
            <person name="Ng V."/>
            <person name="Clum A."/>
            <person name="Steindorff A."/>
            <person name="Ohm R.A."/>
            <person name="Martin F."/>
            <person name="Silar P."/>
            <person name="Natvig D.O."/>
            <person name="Lalanne C."/>
            <person name="Gautier V."/>
            <person name="Ament-Velasquez S.L."/>
            <person name="Kruys A."/>
            <person name="Hutchinson M.I."/>
            <person name="Powell A.J."/>
            <person name="Barry K."/>
            <person name="Miller A.N."/>
            <person name="Grigoriev I.V."/>
            <person name="Debuchy R."/>
            <person name="Gladieux P."/>
            <person name="Hiltunen Thoren M."/>
            <person name="Johannesson H."/>
        </authorList>
    </citation>
    <scope>NUCLEOTIDE SEQUENCE</scope>
    <source>
        <strain evidence="2">CBS 955.72</strain>
    </source>
</reference>
<feature type="transmembrane region" description="Helical" evidence="1">
    <location>
        <begin position="28"/>
        <end position="49"/>
    </location>
</feature>
<protein>
    <submittedName>
        <fullName evidence="2">Uncharacterized protein</fullName>
    </submittedName>
</protein>
<dbReference type="Proteomes" id="UP001275084">
    <property type="component" value="Unassembled WGS sequence"/>
</dbReference>
<organism evidence="2 3">
    <name type="scientific">Lasiosphaeria hispida</name>
    <dbReference type="NCBI Taxonomy" id="260671"/>
    <lineage>
        <taxon>Eukaryota</taxon>
        <taxon>Fungi</taxon>
        <taxon>Dikarya</taxon>
        <taxon>Ascomycota</taxon>
        <taxon>Pezizomycotina</taxon>
        <taxon>Sordariomycetes</taxon>
        <taxon>Sordariomycetidae</taxon>
        <taxon>Sordariales</taxon>
        <taxon>Lasiosphaeriaceae</taxon>
        <taxon>Lasiosphaeria</taxon>
    </lineage>
</organism>
<keyword evidence="1" id="KW-1133">Transmembrane helix</keyword>
<keyword evidence="3" id="KW-1185">Reference proteome</keyword>
<keyword evidence="1" id="KW-0472">Membrane</keyword>
<name>A0AAJ0MC33_9PEZI</name>
<accession>A0AAJ0MC33</accession>
<dbReference type="AlphaFoldDB" id="A0AAJ0MC33"/>
<proteinExistence type="predicted"/>
<sequence>MTLTVNTSPSSPSSSTCPAAAAGTRRMWGAGFVLRGVYGAYMVLTLLYLEAQSANKSRELENGGRQEREAIEAN</sequence>
<evidence type="ECO:0000313" key="2">
    <source>
        <dbReference type="EMBL" id="KAK3349222.1"/>
    </source>
</evidence>
<evidence type="ECO:0000256" key="1">
    <source>
        <dbReference type="SAM" id="Phobius"/>
    </source>
</evidence>
<reference evidence="2" key="2">
    <citation type="submission" date="2023-06" db="EMBL/GenBank/DDBJ databases">
        <authorList>
            <consortium name="Lawrence Berkeley National Laboratory"/>
            <person name="Haridas S."/>
            <person name="Hensen N."/>
            <person name="Bonometti L."/>
            <person name="Westerberg I."/>
            <person name="Brannstrom I.O."/>
            <person name="Guillou S."/>
            <person name="Cros-Aarteil S."/>
            <person name="Calhoun S."/>
            <person name="Kuo A."/>
            <person name="Mondo S."/>
            <person name="Pangilinan J."/>
            <person name="Riley R."/>
            <person name="Labutti K."/>
            <person name="Andreopoulos B."/>
            <person name="Lipzen A."/>
            <person name="Chen C."/>
            <person name="Yanf M."/>
            <person name="Daum C."/>
            <person name="Ng V."/>
            <person name="Clum A."/>
            <person name="Steindorff A."/>
            <person name="Ohm R."/>
            <person name="Martin F."/>
            <person name="Silar P."/>
            <person name="Natvig D."/>
            <person name="Lalanne C."/>
            <person name="Gautier V."/>
            <person name="Ament-Velasquez S.L."/>
            <person name="Kruys A."/>
            <person name="Hutchinson M.I."/>
            <person name="Powell A.J."/>
            <person name="Barry K."/>
            <person name="Miller A.N."/>
            <person name="Grigoriev I.V."/>
            <person name="Debuchy R."/>
            <person name="Gladieux P."/>
            <person name="Thoren M.H."/>
            <person name="Johannesson H."/>
        </authorList>
    </citation>
    <scope>NUCLEOTIDE SEQUENCE</scope>
    <source>
        <strain evidence="2">CBS 955.72</strain>
    </source>
</reference>
<keyword evidence="1" id="KW-0812">Transmembrane</keyword>
<evidence type="ECO:0000313" key="3">
    <source>
        <dbReference type="Proteomes" id="UP001275084"/>
    </source>
</evidence>
<dbReference type="EMBL" id="JAUIQD010000005">
    <property type="protein sequence ID" value="KAK3349222.1"/>
    <property type="molecule type" value="Genomic_DNA"/>
</dbReference>